<name>A0ABP5D146_9ACTN</name>
<evidence type="ECO:0000256" key="1">
    <source>
        <dbReference type="ARBA" id="ARBA00004771"/>
    </source>
</evidence>
<comment type="pathway">
    <text evidence="1 11">Glycerolipid metabolism; triacylglycerol biosynthesis.</text>
</comment>
<reference evidence="16" key="1">
    <citation type="journal article" date="2019" name="Int. J. Syst. Evol. Microbiol.">
        <title>The Global Catalogue of Microorganisms (GCM) 10K type strain sequencing project: providing services to taxonomists for standard genome sequencing and annotation.</title>
        <authorList>
            <consortium name="The Broad Institute Genomics Platform"/>
            <consortium name="The Broad Institute Genome Sequencing Center for Infectious Disease"/>
            <person name="Wu L."/>
            <person name="Ma J."/>
        </authorList>
    </citation>
    <scope>NUCLEOTIDE SEQUENCE [LARGE SCALE GENOMIC DNA]</scope>
    <source>
        <strain evidence="16">JCM 15309</strain>
    </source>
</reference>
<evidence type="ECO:0000256" key="8">
    <source>
        <dbReference type="ARBA" id="ARBA00023098"/>
    </source>
</evidence>
<evidence type="ECO:0000256" key="7">
    <source>
        <dbReference type="ARBA" id="ARBA00022798"/>
    </source>
</evidence>
<evidence type="ECO:0000313" key="15">
    <source>
        <dbReference type="EMBL" id="GAA1971781.1"/>
    </source>
</evidence>
<dbReference type="InterPro" id="IPR009721">
    <property type="entry name" value="O-acyltransferase_WSD1_C"/>
</dbReference>
<evidence type="ECO:0000256" key="11">
    <source>
        <dbReference type="RuleBase" id="RU361241"/>
    </source>
</evidence>
<dbReference type="EMBL" id="BAAAPB010000004">
    <property type="protein sequence ID" value="GAA1971781.1"/>
    <property type="molecule type" value="Genomic_DNA"/>
</dbReference>
<proteinExistence type="inferred from homology"/>
<gene>
    <name evidence="15" type="ORF">GCM10009798_35950</name>
</gene>
<evidence type="ECO:0000256" key="10">
    <source>
        <dbReference type="ARBA" id="ARBA00048109"/>
    </source>
</evidence>
<evidence type="ECO:0000256" key="5">
    <source>
        <dbReference type="ARBA" id="ARBA00022516"/>
    </source>
</evidence>
<evidence type="ECO:0000256" key="4">
    <source>
        <dbReference type="ARBA" id="ARBA00013244"/>
    </source>
</evidence>
<keyword evidence="7 11" id="KW-0319">Glycerol metabolism</keyword>
<organism evidence="15 16">
    <name type="scientific">Nocardioides panacihumi</name>
    <dbReference type="NCBI Taxonomy" id="400774"/>
    <lineage>
        <taxon>Bacteria</taxon>
        <taxon>Bacillati</taxon>
        <taxon>Actinomycetota</taxon>
        <taxon>Actinomycetes</taxon>
        <taxon>Propionibacteriales</taxon>
        <taxon>Nocardioidaceae</taxon>
        <taxon>Nocardioides</taxon>
    </lineage>
</organism>
<dbReference type="SUPFAM" id="SSF52777">
    <property type="entry name" value="CoA-dependent acyltransferases"/>
    <property type="match status" value="1"/>
</dbReference>
<feature type="domain" description="O-acyltransferase WSD1-like N-terminal" evidence="13">
    <location>
        <begin position="5"/>
        <end position="272"/>
    </location>
</feature>
<evidence type="ECO:0000259" key="14">
    <source>
        <dbReference type="Pfam" id="PF06974"/>
    </source>
</evidence>
<dbReference type="InterPro" id="IPR004255">
    <property type="entry name" value="O-acyltransferase_WSD1_N"/>
</dbReference>
<evidence type="ECO:0000256" key="9">
    <source>
        <dbReference type="ARBA" id="ARBA00023315"/>
    </source>
</evidence>
<evidence type="ECO:0000313" key="16">
    <source>
        <dbReference type="Proteomes" id="UP001500571"/>
    </source>
</evidence>
<keyword evidence="6 11" id="KW-0808">Transferase</keyword>
<protein>
    <recommendedName>
        <fullName evidence="4 11">Diacylglycerol O-acyltransferase</fullName>
        <ecNumber evidence="4 11">2.3.1.20</ecNumber>
    </recommendedName>
</protein>
<sequence>MGDRLRPRDLAFLSEESATAPRHNATVEVFEPGPGGFDYKALLALIADRISFVPRYRQKVQVVPGRLANPVWVDDPTFDLEYHVRRSALPRPGNADQLRDLVARIVSRPLDRGRPLWEMYFVEGLEGGRVAILTKAHQALVDGVHTVDLGQVLLDVSPDTRILDPDEHDTWRPGRPATPAGLLVDAVRDAIAEPDTVLARARSTSTRFVRRARGFARQGIGTAEMVVRGRPDRPTPLNGRLSQQRRFVTLDARLEDLRAIRAAHGGTINDVVLTIVAGGLRAWLMARAESLGGIRQVRAVVPVSVIDENEETTSLGSQIAVHFVDLPVGEASPVVRLHQVSYSFESHKATGRGVAASRLAGIAGFAPTTFHAVGSRAAAAQPDRSYQLSVTNVPGPQSPRYAAGARMVASYAVPPLVPGHALAIGVTSFDGGVFFGMTVDRDMVPDTDILSQCFADALVELLDTSNGGRERAPRGRRRPEKEST</sequence>
<dbReference type="RefSeq" id="WP_344047213.1">
    <property type="nucleotide sequence ID" value="NZ_BAAAPB010000004.1"/>
</dbReference>
<dbReference type="InterPro" id="IPR014292">
    <property type="entry name" value="Acyl_transf_WS/DGAT"/>
</dbReference>
<comment type="catalytic activity">
    <reaction evidence="10 11">
        <text>an acyl-CoA + a 1,2-diacyl-sn-glycerol = a triacyl-sn-glycerol + CoA</text>
        <dbReference type="Rhea" id="RHEA:10868"/>
        <dbReference type="ChEBI" id="CHEBI:17815"/>
        <dbReference type="ChEBI" id="CHEBI:57287"/>
        <dbReference type="ChEBI" id="CHEBI:58342"/>
        <dbReference type="ChEBI" id="CHEBI:64615"/>
        <dbReference type="EC" id="2.3.1.20"/>
    </reaction>
</comment>
<keyword evidence="9 11" id="KW-0012">Acyltransferase</keyword>
<evidence type="ECO:0000259" key="13">
    <source>
        <dbReference type="Pfam" id="PF03007"/>
    </source>
</evidence>
<keyword evidence="5 11" id="KW-0444">Lipid biosynthesis</keyword>
<evidence type="ECO:0000256" key="2">
    <source>
        <dbReference type="ARBA" id="ARBA00005189"/>
    </source>
</evidence>
<comment type="similarity">
    <text evidence="3 11">Belongs to the long-chain O-acyltransferase family.</text>
</comment>
<dbReference type="Pfam" id="PF06974">
    <property type="entry name" value="WS_DGAT_C"/>
    <property type="match status" value="1"/>
</dbReference>
<evidence type="ECO:0000256" key="3">
    <source>
        <dbReference type="ARBA" id="ARBA00009587"/>
    </source>
</evidence>
<dbReference type="PANTHER" id="PTHR31650">
    <property type="entry name" value="O-ACYLTRANSFERASE (WSD1-LIKE) FAMILY PROTEIN"/>
    <property type="match status" value="1"/>
</dbReference>
<comment type="caution">
    <text evidence="15">The sequence shown here is derived from an EMBL/GenBank/DDBJ whole genome shotgun (WGS) entry which is preliminary data.</text>
</comment>
<keyword evidence="16" id="KW-1185">Reference proteome</keyword>
<dbReference type="EC" id="2.3.1.20" evidence="4 11"/>
<evidence type="ECO:0000256" key="12">
    <source>
        <dbReference type="SAM" id="MobiDB-lite"/>
    </source>
</evidence>
<dbReference type="PANTHER" id="PTHR31650:SF1">
    <property type="entry name" value="WAX ESTER SYNTHASE_DIACYLGLYCEROL ACYLTRANSFERASE 4-RELATED"/>
    <property type="match status" value="1"/>
</dbReference>
<comment type="pathway">
    <text evidence="2">Lipid metabolism.</text>
</comment>
<dbReference type="InterPro" id="IPR045034">
    <property type="entry name" value="O-acyltransferase_WSD1-like"/>
</dbReference>
<keyword evidence="8 11" id="KW-0443">Lipid metabolism</keyword>
<dbReference type="NCBIfam" id="TIGR02946">
    <property type="entry name" value="acyl_WS_DGAT"/>
    <property type="match status" value="1"/>
</dbReference>
<dbReference type="Pfam" id="PF03007">
    <property type="entry name" value="WS_DGAT_cat"/>
    <property type="match status" value="1"/>
</dbReference>
<feature type="region of interest" description="Disordered" evidence="12">
    <location>
        <begin position="465"/>
        <end position="484"/>
    </location>
</feature>
<accession>A0ABP5D146</accession>
<dbReference type="Proteomes" id="UP001500571">
    <property type="component" value="Unassembled WGS sequence"/>
</dbReference>
<evidence type="ECO:0000256" key="6">
    <source>
        <dbReference type="ARBA" id="ARBA00022679"/>
    </source>
</evidence>
<feature type="domain" description="O-acyltransferase WSD1 C-terminal" evidence="14">
    <location>
        <begin position="316"/>
        <end position="461"/>
    </location>
</feature>
<feature type="compositionally biased region" description="Basic and acidic residues" evidence="12">
    <location>
        <begin position="468"/>
        <end position="484"/>
    </location>
</feature>